<dbReference type="Proteomes" id="UP000183046">
    <property type="component" value="Unassembled WGS sequence"/>
</dbReference>
<proteinExistence type="predicted"/>
<comment type="caution">
    <text evidence="1">The sequence shown here is derived from an EMBL/GenBank/DDBJ whole genome shotgun (WGS) entry which is preliminary data.</text>
</comment>
<name>A0A1G5MVJ5_9PSED</name>
<protein>
    <submittedName>
        <fullName evidence="1">Uncharacterized protein</fullName>
    </submittedName>
</protein>
<evidence type="ECO:0000313" key="2">
    <source>
        <dbReference type="Proteomes" id="UP000183046"/>
    </source>
</evidence>
<gene>
    <name evidence="1" type="ORF">SAMN05216279_103134</name>
</gene>
<sequence>MVGSGCDIGVYVDGTKAANLGAGEKASFWVRPGVRNVSIGSSNSGICAGLALRTLSAELQPSEEKVFRISLDMQGVYINPYVKF</sequence>
<accession>A0A1G5MVJ5</accession>
<dbReference type="EMBL" id="FMWB01000003">
    <property type="protein sequence ID" value="SCZ28854.1"/>
    <property type="molecule type" value="Genomic_DNA"/>
</dbReference>
<dbReference type="AlphaFoldDB" id="A0A1G5MVJ5"/>
<evidence type="ECO:0000313" key="1">
    <source>
        <dbReference type="EMBL" id="SCZ28854.1"/>
    </source>
</evidence>
<reference evidence="2" key="1">
    <citation type="submission" date="2016-10" db="EMBL/GenBank/DDBJ databases">
        <authorList>
            <person name="de Groot N.N."/>
        </authorList>
    </citation>
    <scope>NUCLEOTIDE SEQUENCE [LARGE SCALE GENOMIC DNA]</scope>
    <source>
        <strain evidence="2">DSM 15758</strain>
    </source>
</reference>
<organism evidence="1 2">
    <name type="scientific">Pseudomonas oryzihabitans</name>
    <dbReference type="NCBI Taxonomy" id="47885"/>
    <lineage>
        <taxon>Bacteria</taxon>
        <taxon>Pseudomonadati</taxon>
        <taxon>Pseudomonadota</taxon>
        <taxon>Gammaproteobacteria</taxon>
        <taxon>Pseudomonadales</taxon>
        <taxon>Pseudomonadaceae</taxon>
        <taxon>Pseudomonas</taxon>
    </lineage>
</organism>